<feature type="non-terminal residue" evidence="1">
    <location>
        <position position="58"/>
    </location>
</feature>
<proteinExistence type="predicted"/>
<protein>
    <submittedName>
        <fullName evidence="1">Uncharacterized protein</fullName>
    </submittedName>
</protein>
<sequence>MCQYLEWELNVDPVILWEFKEMIYKDFVGPGTYLTYVVPSTKKSTPPPTANLFATSSS</sequence>
<keyword evidence="2" id="KW-1185">Reference proteome</keyword>
<dbReference type="EMBL" id="WHUW01000120">
    <property type="protein sequence ID" value="KAF8422826.1"/>
    <property type="molecule type" value="Genomic_DNA"/>
</dbReference>
<comment type="caution">
    <text evidence="1">The sequence shown here is derived from an EMBL/GenBank/DDBJ whole genome shotgun (WGS) entry which is preliminary data.</text>
</comment>
<dbReference type="Proteomes" id="UP001194468">
    <property type="component" value="Unassembled WGS sequence"/>
</dbReference>
<evidence type="ECO:0000313" key="2">
    <source>
        <dbReference type="Proteomes" id="UP001194468"/>
    </source>
</evidence>
<organism evidence="1 2">
    <name type="scientific">Boletus edulis BED1</name>
    <dbReference type="NCBI Taxonomy" id="1328754"/>
    <lineage>
        <taxon>Eukaryota</taxon>
        <taxon>Fungi</taxon>
        <taxon>Dikarya</taxon>
        <taxon>Basidiomycota</taxon>
        <taxon>Agaricomycotina</taxon>
        <taxon>Agaricomycetes</taxon>
        <taxon>Agaricomycetidae</taxon>
        <taxon>Boletales</taxon>
        <taxon>Boletineae</taxon>
        <taxon>Boletaceae</taxon>
        <taxon>Boletoideae</taxon>
        <taxon>Boletus</taxon>
    </lineage>
</organism>
<reference evidence="1" key="2">
    <citation type="journal article" date="2020" name="Nat. Commun.">
        <title>Large-scale genome sequencing of mycorrhizal fungi provides insights into the early evolution of symbiotic traits.</title>
        <authorList>
            <person name="Miyauchi S."/>
            <person name="Kiss E."/>
            <person name="Kuo A."/>
            <person name="Drula E."/>
            <person name="Kohler A."/>
            <person name="Sanchez-Garcia M."/>
            <person name="Morin E."/>
            <person name="Andreopoulos B."/>
            <person name="Barry K.W."/>
            <person name="Bonito G."/>
            <person name="Buee M."/>
            <person name="Carver A."/>
            <person name="Chen C."/>
            <person name="Cichocki N."/>
            <person name="Clum A."/>
            <person name="Culley D."/>
            <person name="Crous P.W."/>
            <person name="Fauchery L."/>
            <person name="Girlanda M."/>
            <person name="Hayes R.D."/>
            <person name="Keri Z."/>
            <person name="LaButti K."/>
            <person name="Lipzen A."/>
            <person name="Lombard V."/>
            <person name="Magnuson J."/>
            <person name="Maillard F."/>
            <person name="Murat C."/>
            <person name="Nolan M."/>
            <person name="Ohm R.A."/>
            <person name="Pangilinan J."/>
            <person name="Pereira M.F."/>
            <person name="Perotto S."/>
            <person name="Peter M."/>
            <person name="Pfister S."/>
            <person name="Riley R."/>
            <person name="Sitrit Y."/>
            <person name="Stielow J.B."/>
            <person name="Szollosi G."/>
            <person name="Zifcakova L."/>
            <person name="Stursova M."/>
            <person name="Spatafora J.W."/>
            <person name="Tedersoo L."/>
            <person name="Vaario L.M."/>
            <person name="Yamada A."/>
            <person name="Yan M."/>
            <person name="Wang P."/>
            <person name="Xu J."/>
            <person name="Bruns T."/>
            <person name="Baldrian P."/>
            <person name="Vilgalys R."/>
            <person name="Dunand C."/>
            <person name="Henrissat B."/>
            <person name="Grigoriev I.V."/>
            <person name="Hibbett D."/>
            <person name="Nagy L.G."/>
            <person name="Martin F.M."/>
        </authorList>
    </citation>
    <scope>NUCLEOTIDE SEQUENCE</scope>
    <source>
        <strain evidence="1">BED1</strain>
    </source>
</reference>
<dbReference type="AlphaFoldDB" id="A0AAD4G7E1"/>
<reference evidence="1" key="1">
    <citation type="submission" date="2019-10" db="EMBL/GenBank/DDBJ databases">
        <authorList>
            <consortium name="DOE Joint Genome Institute"/>
            <person name="Kuo A."/>
            <person name="Miyauchi S."/>
            <person name="Kiss E."/>
            <person name="Drula E."/>
            <person name="Kohler A."/>
            <person name="Sanchez-Garcia M."/>
            <person name="Andreopoulos B."/>
            <person name="Barry K.W."/>
            <person name="Bonito G."/>
            <person name="Buee M."/>
            <person name="Carver A."/>
            <person name="Chen C."/>
            <person name="Cichocki N."/>
            <person name="Clum A."/>
            <person name="Culley D."/>
            <person name="Crous P.W."/>
            <person name="Fauchery L."/>
            <person name="Girlanda M."/>
            <person name="Hayes R."/>
            <person name="Keri Z."/>
            <person name="LaButti K."/>
            <person name="Lipzen A."/>
            <person name="Lombard V."/>
            <person name="Magnuson J."/>
            <person name="Maillard F."/>
            <person name="Morin E."/>
            <person name="Murat C."/>
            <person name="Nolan M."/>
            <person name="Ohm R."/>
            <person name="Pangilinan J."/>
            <person name="Pereira M."/>
            <person name="Perotto S."/>
            <person name="Peter M."/>
            <person name="Riley R."/>
            <person name="Sitrit Y."/>
            <person name="Stielow B."/>
            <person name="Szollosi G."/>
            <person name="Zifcakova L."/>
            <person name="Stursova M."/>
            <person name="Spatafora J.W."/>
            <person name="Tedersoo L."/>
            <person name="Vaario L.-M."/>
            <person name="Yamada A."/>
            <person name="Yan M."/>
            <person name="Wang P."/>
            <person name="Xu J."/>
            <person name="Bruns T."/>
            <person name="Baldrian P."/>
            <person name="Vilgalys R."/>
            <person name="Henrissat B."/>
            <person name="Grigoriev I.V."/>
            <person name="Hibbett D."/>
            <person name="Nagy L.G."/>
            <person name="Martin F.M."/>
        </authorList>
    </citation>
    <scope>NUCLEOTIDE SEQUENCE</scope>
    <source>
        <strain evidence="1">BED1</strain>
    </source>
</reference>
<evidence type="ECO:0000313" key="1">
    <source>
        <dbReference type="EMBL" id="KAF8422826.1"/>
    </source>
</evidence>
<name>A0AAD4G7E1_BOLED</name>
<accession>A0AAD4G7E1</accession>
<gene>
    <name evidence="1" type="ORF">L210DRAFT_837602</name>
</gene>